<name>A0A6I2MG99_9BACI</name>
<evidence type="ECO:0000313" key="1">
    <source>
        <dbReference type="EMBL" id="MRX54823.1"/>
    </source>
</evidence>
<organism evidence="1 2">
    <name type="scientific">Metabacillus idriensis</name>
    <dbReference type="NCBI Taxonomy" id="324768"/>
    <lineage>
        <taxon>Bacteria</taxon>
        <taxon>Bacillati</taxon>
        <taxon>Bacillota</taxon>
        <taxon>Bacilli</taxon>
        <taxon>Bacillales</taxon>
        <taxon>Bacillaceae</taxon>
        <taxon>Metabacillus</taxon>
    </lineage>
</organism>
<protein>
    <submittedName>
        <fullName evidence="1">Uncharacterized protein</fullName>
    </submittedName>
</protein>
<dbReference type="RefSeq" id="WP_154318777.1">
    <property type="nucleotide sequence ID" value="NZ_CAJGAA010000002.1"/>
</dbReference>
<proteinExistence type="predicted"/>
<dbReference type="EMBL" id="WKKF01000002">
    <property type="protein sequence ID" value="MRX54823.1"/>
    <property type="molecule type" value="Genomic_DNA"/>
</dbReference>
<dbReference type="AlphaFoldDB" id="A0A6I2MG99"/>
<sequence>MKRLKFEMWRYERKPGEFDGVMSRFTDGKGTWSDSWWCSPPKSIDHVGEEYLQQPHRHPNVRTKIHDTFIKRRYKEEMMKLSAGVEG</sequence>
<accession>A0A6I2MG99</accession>
<reference evidence="1 2" key="1">
    <citation type="submission" date="2019-11" db="EMBL/GenBank/DDBJ databases">
        <title>Bacillus idriensis genome.</title>
        <authorList>
            <person name="Konopka E.N."/>
            <person name="Newman J.D."/>
        </authorList>
    </citation>
    <scope>NUCLEOTIDE SEQUENCE [LARGE SCALE GENOMIC DNA]</scope>
    <source>
        <strain evidence="1 2">DSM 19097</strain>
    </source>
</reference>
<keyword evidence="2" id="KW-1185">Reference proteome</keyword>
<gene>
    <name evidence="1" type="ORF">GJU41_12645</name>
</gene>
<comment type="caution">
    <text evidence="1">The sequence shown here is derived from an EMBL/GenBank/DDBJ whole genome shotgun (WGS) entry which is preliminary data.</text>
</comment>
<dbReference type="Proteomes" id="UP000441585">
    <property type="component" value="Unassembled WGS sequence"/>
</dbReference>
<evidence type="ECO:0000313" key="2">
    <source>
        <dbReference type="Proteomes" id="UP000441585"/>
    </source>
</evidence>